<protein>
    <recommendedName>
        <fullName evidence="3">Transposase</fullName>
    </recommendedName>
</protein>
<accession>A0ABS1DCD0</accession>
<dbReference type="NCBIfam" id="NF047593">
    <property type="entry name" value="IS66_ISAeme5_TnpA"/>
    <property type="match status" value="1"/>
</dbReference>
<gene>
    <name evidence="1" type="ORF">CKO28_08395</name>
</gene>
<evidence type="ECO:0000313" key="1">
    <source>
        <dbReference type="EMBL" id="MBK1668055.1"/>
    </source>
</evidence>
<keyword evidence="2" id="KW-1185">Reference proteome</keyword>
<evidence type="ECO:0008006" key="3">
    <source>
        <dbReference type="Google" id="ProtNLM"/>
    </source>
</evidence>
<name>A0ABS1DCD0_9PROT</name>
<organism evidence="1 2">
    <name type="scientific">Rhodovibrio sodomensis</name>
    <dbReference type="NCBI Taxonomy" id="1088"/>
    <lineage>
        <taxon>Bacteria</taxon>
        <taxon>Pseudomonadati</taxon>
        <taxon>Pseudomonadota</taxon>
        <taxon>Alphaproteobacteria</taxon>
        <taxon>Rhodospirillales</taxon>
        <taxon>Rhodovibrionaceae</taxon>
        <taxon>Rhodovibrio</taxon>
    </lineage>
</organism>
<comment type="caution">
    <text evidence="1">The sequence shown here is derived from an EMBL/GenBank/DDBJ whole genome shotgun (WGS) entry which is preliminary data.</text>
</comment>
<proteinExistence type="predicted"/>
<dbReference type="EMBL" id="NRRL01000016">
    <property type="protein sequence ID" value="MBK1668055.1"/>
    <property type="molecule type" value="Genomic_DNA"/>
</dbReference>
<dbReference type="RefSeq" id="WP_200340224.1">
    <property type="nucleotide sequence ID" value="NZ_NRRL01000016.1"/>
</dbReference>
<reference evidence="1 2" key="1">
    <citation type="journal article" date="2020" name="Microorganisms">
        <title>Osmotic Adaptation and Compatible Solute Biosynthesis of Phototrophic Bacteria as Revealed from Genome Analyses.</title>
        <authorList>
            <person name="Imhoff J.F."/>
            <person name="Rahn T."/>
            <person name="Kunzel S."/>
            <person name="Keller A."/>
            <person name="Neulinger S.C."/>
        </authorList>
    </citation>
    <scope>NUCLEOTIDE SEQUENCE [LARGE SCALE GENOMIC DNA]</scope>
    <source>
        <strain evidence="1 2">DSM 9895</strain>
    </source>
</reference>
<dbReference type="Proteomes" id="UP001296873">
    <property type="component" value="Unassembled WGS sequence"/>
</dbReference>
<sequence length="122" mass="13627">MAKGRGERREFWRQHVRAWRRSGQRREDYCHEHGLNPQTFNVWAGRLRDEFRPTGARSDDADGAETATFVPVEVTSESEATSTSGTLAQPIEIEAGGITLRVAQDADTDVLTRVITAARRSA</sequence>
<evidence type="ECO:0000313" key="2">
    <source>
        <dbReference type="Proteomes" id="UP001296873"/>
    </source>
</evidence>